<dbReference type="Pfam" id="PF00583">
    <property type="entry name" value="Acetyltransf_1"/>
    <property type="match status" value="1"/>
</dbReference>
<name>A0A4U1BVV0_9GAMM</name>
<evidence type="ECO:0000256" key="2">
    <source>
        <dbReference type="ARBA" id="ARBA00023315"/>
    </source>
</evidence>
<dbReference type="Proteomes" id="UP000305675">
    <property type="component" value="Unassembled WGS sequence"/>
</dbReference>
<dbReference type="Gene3D" id="3.40.630.30">
    <property type="match status" value="1"/>
</dbReference>
<accession>A0A4U1BVV0</accession>
<evidence type="ECO:0000313" key="5">
    <source>
        <dbReference type="Proteomes" id="UP000305675"/>
    </source>
</evidence>
<dbReference type="OrthoDB" id="9813917at2"/>
<dbReference type="InterPro" id="IPR050832">
    <property type="entry name" value="Bact_Acetyltransf"/>
</dbReference>
<dbReference type="PANTHER" id="PTHR43877">
    <property type="entry name" value="AMINOALKYLPHOSPHONATE N-ACETYLTRANSFERASE-RELATED-RELATED"/>
    <property type="match status" value="1"/>
</dbReference>
<keyword evidence="2" id="KW-0012">Acyltransferase</keyword>
<dbReference type="PANTHER" id="PTHR43877:SF5">
    <property type="entry name" value="BLL8307 PROTEIN"/>
    <property type="match status" value="1"/>
</dbReference>
<dbReference type="AlphaFoldDB" id="A0A4U1BVV0"/>
<proteinExistence type="predicted"/>
<dbReference type="SUPFAM" id="SSF55729">
    <property type="entry name" value="Acyl-CoA N-acyltransferases (Nat)"/>
    <property type="match status" value="1"/>
</dbReference>
<feature type="domain" description="N-acetyltransferase" evidence="3">
    <location>
        <begin position="1"/>
        <end position="124"/>
    </location>
</feature>
<keyword evidence="1 4" id="KW-0808">Transferase</keyword>
<dbReference type="PROSITE" id="PS51186">
    <property type="entry name" value="GNAT"/>
    <property type="match status" value="1"/>
</dbReference>
<gene>
    <name evidence="4" type="ORF">FCL42_02915</name>
</gene>
<keyword evidence="5" id="KW-1185">Reference proteome</keyword>
<protein>
    <submittedName>
        <fullName evidence="4">GNAT family N-acetyltransferase</fullName>
    </submittedName>
</protein>
<dbReference type="GO" id="GO:0016747">
    <property type="term" value="F:acyltransferase activity, transferring groups other than amino-acyl groups"/>
    <property type="evidence" value="ECO:0007669"/>
    <property type="project" value="InterPro"/>
</dbReference>
<organism evidence="4 5">
    <name type="scientific">Ferrimonas aestuarii</name>
    <dbReference type="NCBI Taxonomy" id="2569539"/>
    <lineage>
        <taxon>Bacteria</taxon>
        <taxon>Pseudomonadati</taxon>
        <taxon>Pseudomonadota</taxon>
        <taxon>Gammaproteobacteria</taxon>
        <taxon>Alteromonadales</taxon>
        <taxon>Ferrimonadaceae</taxon>
        <taxon>Ferrimonas</taxon>
    </lineage>
</organism>
<dbReference type="CDD" id="cd04301">
    <property type="entry name" value="NAT_SF"/>
    <property type="match status" value="1"/>
</dbReference>
<evidence type="ECO:0000259" key="3">
    <source>
        <dbReference type="PROSITE" id="PS51186"/>
    </source>
</evidence>
<dbReference type="InterPro" id="IPR000182">
    <property type="entry name" value="GNAT_dom"/>
</dbReference>
<reference evidence="4 5" key="1">
    <citation type="submission" date="2019-04" db="EMBL/GenBank/DDBJ databases">
        <authorList>
            <person name="Hwang J.C."/>
        </authorList>
    </citation>
    <scope>NUCLEOTIDE SEQUENCE [LARGE SCALE GENOMIC DNA]</scope>
    <source>
        <strain evidence="4 5">IMCC35002</strain>
    </source>
</reference>
<dbReference type="EMBL" id="SWCJ01000001">
    <property type="protein sequence ID" value="TKB58751.1"/>
    <property type="molecule type" value="Genomic_DNA"/>
</dbReference>
<sequence>MALLLEADPDEAQVHQYLEGAWGFAAQKGNQIVAACVVKLSPNCQSQAELHNIGVLPEYQQQGIGSGLLRFVIERLRQKSLQRIELGTGSFGHQLGFYQRHGFRVEAIWRDHFLNNYSEPIYENGIQHKDMLRLGLTLSVVPER</sequence>
<dbReference type="InterPro" id="IPR016181">
    <property type="entry name" value="Acyl_CoA_acyltransferase"/>
</dbReference>
<evidence type="ECO:0000313" key="4">
    <source>
        <dbReference type="EMBL" id="TKB58751.1"/>
    </source>
</evidence>
<evidence type="ECO:0000256" key="1">
    <source>
        <dbReference type="ARBA" id="ARBA00022679"/>
    </source>
</evidence>
<comment type="caution">
    <text evidence="4">The sequence shown here is derived from an EMBL/GenBank/DDBJ whole genome shotgun (WGS) entry which is preliminary data.</text>
</comment>